<accession>A0ABP1R750</accession>
<proteinExistence type="predicted"/>
<reference evidence="2 3" key="1">
    <citation type="submission" date="2024-08" db="EMBL/GenBank/DDBJ databases">
        <authorList>
            <person name="Cucini C."/>
            <person name="Frati F."/>
        </authorList>
    </citation>
    <scope>NUCLEOTIDE SEQUENCE [LARGE SCALE GENOMIC DNA]</scope>
</reference>
<evidence type="ECO:0000313" key="2">
    <source>
        <dbReference type="EMBL" id="CAL8121310.1"/>
    </source>
</evidence>
<feature type="transmembrane region" description="Helical" evidence="1">
    <location>
        <begin position="373"/>
        <end position="393"/>
    </location>
</feature>
<protein>
    <submittedName>
        <fullName evidence="2">Uncharacterized protein</fullName>
    </submittedName>
</protein>
<comment type="caution">
    <text evidence="2">The sequence shown here is derived from an EMBL/GenBank/DDBJ whole genome shotgun (WGS) entry which is preliminary data.</text>
</comment>
<keyword evidence="1" id="KW-0472">Membrane</keyword>
<gene>
    <name evidence="2" type="ORF">ODALV1_LOCUS19322</name>
</gene>
<evidence type="ECO:0000313" key="3">
    <source>
        <dbReference type="Proteomes" id="UP001642540"/>
    </source>
</evidence>
<keyword evidence="1" id="KW-0812">Transmembrane</keyword>
<dbReference type="Proteomes" id="UP001642540">
    <property type="component" value="Unassembled WGS sequence"/>
</dbReference>
<keyword evidence="3" id="KW-1185">Reference proteome</keyword>
<sequence>MFPNMLWFTSLLYPPIYLAIPVLSITFDTSCFVRIVHEGNRNSTLINPDKISFPLETTALSDITISYTIQDLSHFSFAFDIEDVHMNDQISIFDGYFPFFTKHYKVCDVFILLTETFNGTATAIQQSGYGNSEDATFLVVMDVYNGFLIDHDIIKGFLSDFNSLETVSFNPIYSNLAFVALREVNTKSKTTEITPFYNFCYHCPEKFNELNASLIGNNPISLALSTIRSECRRLNNNGLNNKAFMLVPGSPNTYEGLITNINQKIGNGRKRFTQHLNDTYIAEYFLFRMAVDQINITIDPNLQQFISDDEPDIHWHLSIKRIDTVLTRFRNDIAATRGSYIVTHQNTGKLIYCMETSELVKIKWDIYLRVYDLQSWICIIGILLAYSFIYKSFSQGFDLAWIFLDMEFWRRHSRKILAPYILVAMFIHWAYDSGMSTDFIDFDFPIHFREMFDKGYRIWDIDISPGMDDLGWTKDLFPESIREIFQANTGFSDVIKAYYMEKGYYLTDNLHDCVKIIAEKKLLLLNGGANSFKFSSLLMALAAMKTVVVDDVIVCGIVHPYSDFSVQVTNSFLIRGYMSTRFVNLLESFLEVGLLKHVQDLMTLQSALKKMLRVDDVNAVLSSSTFGVRTPLGIVCASYVTLNFIFLVVFSCGVMYKHRVEIANKMKEICRLIRKRSSSIVQVFKGEDLQS</sequence>
<name>A0ABP1R750_9HEXA</name>
<feature type="transmembrane region" description="Helical" evidence="1">
    <location>
        <begin position="632"/>
        <end position="656"/>
    </location>
</feature>
<evidence type="ECO:0000256" key="1">
    <source>
        <dbReference type="SAM" id="Phobius"/>
    </source>
</evidence>
<keyword evidence="1" id="KW-1133">Transmembrane helix</keyword>
<dbReference type="EMBL" id="CAXLJM020000065">
    <property type="protein sequence ID" value="CAL8121310.1"/>
    <property type="molecule type" value="Genomic_DNA"/>
</dbReference>
<organism evidence="2 3">
    <name type="scientific">Orchesella dallaii</name>
    <dbReference type="NCBI Taxonomy" id="48710"/>
    <lineage>
        <taxon>Eukaryota</taxon>
        <taxon>Metazoa</taxon>
        <taxon>Ecdysozoa</taxon>
        <taxon>Arthropoda</taxon>
        <taxon>Hexapoda</taxon>
        <taxon>Collembola</taxon>
        <taxon>Entomobryomorpha</taxon>
        <taxon>Entomobryoidea</taxon>
        <taxon>Orchesellidae</taxon>
        <taxon>Orchesellinae</taxon>
        <taxon>Orchesella</taxon>
    </lineage>
</organism>